<dbReference type="InterPro" id="IPR016032">
    <property type="entry name" value="Sig_transdc_resp-reg_C-effctor"/>
</dbReference>
<dbReference type="GO" id="GO:0006355">
    <property type="term" value="P:regulation of DNA-templated transcription"/>
    <property type="evidence" value="ECO:0007669"/>
    <property type="project" value="InterPro"/>
</dbReference>
<dbReference type="Pfam" id="PF00486">
    <property type="entry name" value="Trans_reg_C"/>
    <property type="match status" value="1"/>
</dbReference>
<evidence type="ECO:0000259" key="3">
    <source>
        <dbReference type="PROSITE" id="PS51755"/>
    </source>
</evidence>
<dbReference type="SUPFAM" id="SSF46894">
    <property type="entry name" value="C-terminal effector domain of the bipartite response regulators"/>
    <property type="match status" value="1"/>
</dbReference>
<feature type="domain" description="OmpR/PhoB-type" evidence="3">
    <location>
        <begin position="36"/>
        <end position="137"/>
    </location>
</feature>
<feature type="DNA-binding region" description="OmpR/PhoB-type" evidence="2">
    <location>
        <begin position="36"/>
        <end position="137"/>
    </location>
</feature>
<comment type="caution">
    <text evidence="4">The sequence shown here is derived from an EMBL/GenBank/DDBJ whole genome shotgun (WGS) entry which is preliminary data.</text>
</comment>
<dbReference type="GO" id="GO:0000160">
    <property type="term" value="P:phosphorelay signal transduction system"/>
    <property type="evidence" value="ECO:0007669"/>
    <property type="project" value="InterPro"/>
</dbReference>
<dbReference type="AlphaFoldDB" id="A0A1F5G8T0"/>
<dbReference type="GO" id="GO:0003677">
    <property type="term" value="F:DNA binding"/>
    <property type="evidence" value="ECO:0007669"/>
    <property type="project" value="UniProtKB-UniRule"/>
</dbReference>
<name>A0A1F5G8T0_9BACT</name>
<organism evidence="4 5">
    <name type="scientific">Candidatus Curtissbacteria bacterium RIFCSPHIGHO2_02_FULL_40_16b</name>
    <dbReference type="NCBI Taxonomy" id="1797714"/>
    <lineage>
        <taxon>Bacteria</taxon>
        <taxon>Candidatus Curtissiibacteriota</taxon>
    </lineage>
</organism>
<protein>
    <recommendedName>
        <fullName evidence="3">OmpR/PhoB-type domain-containing protein</fullName>
    </recommendedName>
</protein>
<dbReference type="SMART" id="SM00862">
    <property type="entry name" value="Trans_reg_C"/>
    <property type="match status" value="1"/>
</dbReference>
<sequence>MAGERVSMILLFPEEQRASVVKALNTIDGVRVMEPSPVFNHEYFTFDSRQHTIRANGKSVHLAPVESRLMSLLALNVNEVVTKEDLICFALQTDVICDSDMQTLKTHVYYLRRKLDPIVDGSEAIERIVKVGYKLVDKSLC</sequence>
<reference evidence="4 5" key="1">
    <citation type="journal article" date="2016" name="Nat. Commun.">
        <title>Thousands of microbial genomes shed light on interconnected biogeochemical processes in an aquifer system.</title>
        <authorList>
            <person name="Anantharaman K."/>
            <person name="Brown C.T."/>
            <person name="Hug L.A."/>
            <person name="Sharon I."/>
            <person name="Castelle C.J."/>
            <person name="Probst A.J."/>
            <person name="Thomas B.C."/>
            <person name="Singh A."/>
            <person name="Wilkins M.J."/>
            <person name="Karaoz U."/>
            <person name="Brodie E.L."/>
            <person name="Williams K.H."/>
            <person name="Hubbard S.S."/>
            <person name="Banfield J.F."/>
        </authorList>
    </citation>
    <scope>NUCLEOTIDE SEQUENCE [LARGE SCALE GENOMIC DNA]</scope>
</reference>
<accession>A0A1F5G8T0</accession>
<keyword evidence="1 2" id="KW-0238">DNA-binding</keyword>
<evidence type="ECO:0000256" key="2">
    <source>
        <dbReference type="PROSITE-ProRule" id="PRU01091"/>
    </source>
</evidence>
<dbReference type="EMBL" id="MFBD01000034">
    <property type="protein sequence ID" value="OGD88249.1"/>
    <property type="molecule type" value="Genomic_DNA"/>
</dbReference>
<evidence type="ECO:0000313" key="5">
    <source>
        <dbReference type="Proteomes" id="UP000177369"/>
    </source>
</evidence>
<proteinExistence type="predicted"/>
<evidence type="ECO:0000313" key="4">
    <source>
        <dbReference type="EMBL" id="OGD88249.1"/>
    </source>
</evidence>
<dbReference type="STRING" id="1797714.A3D04_05110"/>
<dbReference type="Proteomes" id="UP000177369">
    <property type="component" value="Unassembled WGS sequence"/>
</dbReference>
<dbReference type="Gene3D" id="1.10.10.10">
    <property type="entry name" value="Winged helix-like DNA-binding domain superfamily/Winged helix DNA-binding domain"/>
    <property type="match status" value="1"/>
</dbReference>
<dbReference type="PROSITE" id="PS51755">
    <property type="entry name" value="OMPR_PHOB"/>
    <property type="match status" value="1"/>
</dbReference>
<dbReference type="InterPro" id="IPR001867">
    <property type="entry name" value="OmpR/PhoB-type_DNA-bd"/>
</dbReference>
<gene>
    <name evidence="4" type="ORF">A3D04_05110</name>
</gene>
<dbReference type="CDD" id="cd00383">
    <property type="entry name" value="trans_reg_C"/>
    <property type="match status" value="1"/>
</dbReference>
<evidence type="ECO:0000256" key="1">
    <source>
        <dbReference type="ARBA" id="ARBA00023125"/>
    </source>
</evidence>
<dbReference type="InterPro" id="IPR036388">
    <property type="entry name" value="WH-like_DNA-bd_sf"/>
</dbReference>